<comment type="caution">
    <text evidence="2">The sequence shown here is derived from an EMBL/GenBank/DDBJ whole genome shotgun (WGS) entry which is preliminary data.</text>
</comment>
<dbReference type="InterPro" id="IPR055898">
    <property type="entry name" value="DUF7475"/>
</dbReference>
<dbReference type="STRING" id="229919.GCA_001050195_01899"/>
<dbReference type="AlphaFoldDB" id="A0A3D1JHN7"/>
<sequence>MERYSYSFRAIHVAIILAAMVTTVIHFFLGLRFGDVLFLLNALGYVGLTGLFLIPLKFLVPFREWIRWILIAYSALTIVLWAIINGTLDAPGITAKSAEFLLIILLWVERKKS</sequence>
<gene>
    <name evidence="2" type="ORF">DEQ80_09545</name>
</gene>
<organism evidence="2 3">
    <name type="scientific">Anaerolinea thermolimosa</name>
    <dbReference type="NCBI Taxonomy" id="229919"/>
    <lineage>
        <taxon>Bacteria</taxon>
        <taxon>Bacillati</taxon>
        <taxon>Chloroflexota</taxon>
        <taxon>Anaerolineae</taxon>
        <taxon>Anaerolineales</taxon>
        <taxon>Anaerolineaceae</taxon>
        <taxon>Anaerolinea</taxon>
    </lineage>
</organism>
<dbReference type="Proteomes" id="UP000264141">
    <property type="component" value="Unassembled WGS sequence"/>
</dbReference>
<proteinExistence type="predicted"/>
<keyword evidence="1" id="KW-0472">Membrane</keyword>
<name>A0A3D1JHN7_9CHLR</name>
<dbReference type="OrthoDB" id="166997at2"/>
<dbReference type="Pfam" id="PF24287">
    <property type="entry name" value="DUF7475"/>
    <property type="match status" value="1"/>
</dbReference>
<reference evidence="2 3" key="1">
    <citation type="journal article" date="2018" name="Nat. Biotechnol.">
        <title>A standardized bacterial taxonomy based on genome phylogeny substantially revises the tree of life.</title>
        <authorList>
            <person name="Parks D.H."/>
            <person name="Chuvochina M."/>
            <person name="Waite D.W."/>
            <person name="Rinke C."/>
            <person name="Skarshewski A."/>
            <person name="Chaumeil P.A."/>
            <person name="Hugenholtz P."/>
        </authorList>
    </citation>
    <scope>NUCLEOTIDE SEQUENCE [LARGE SCALE GENOMIC DNA]</scope>
    <source>
        <strain evidence="2">UBA8781</strain>
    </source>
</reference>
<feature type="transmembrane region" description="Helical" evidence="1">
    <location>
        <begin position="65"/>
        <end position="84"/>
    </location>
</feature>
<feature type="transmembrane region" description="Helical" evidence="1">
    <location>
        <begin position="37"/>
        <end position="58"/>
    </location>
</feature>
<keyword evidence="1" id="KW-1133">Transmembrane helix</keyword>
<dbReference type="RefSeq" id="WP_062192712.1">
    <property type="nucleotide sequence ID" value="NZ_DF967965.1"/>
</dbReference>
<dbReference type="EMBL" id="DPBP01000037">
    <property type="protein sequence ID" value="HCE18090.1"/>
    <property type="molecule type" value="Genomic_DNA"/>
</dbReference>
<evidence type="ECO:0000313" key="2">
    <source>
        <dbReference type="EMBL" id="HCE18090.1"/>
    </source>
</evidence>
<evidence type="ECO:0000256" key="1">
    <source>
        <dbReference type="SAM" id="Phobius"/>
    </source>
</evidence>
<accession>A0A3D1JHN7</accession>
<feature type="transmembrane region" description="Helical" evidence="1">
    <location>
        <begin position="12"/>
        <end position="31"/>
    </location>
</feature>
<keyword evidence="1" id="KW-0812">Transmembrane</keyword>
<evidence type="ECO:0000313" key="3">
    <source>
        <dbReference type="Proteomes" id="UP000264141"/>
    </source>
</evidence>
<protein>
    <submittedName>
        <fullName evidence="2">Uncharacterized protein</fullName>
    </submittedName>
</protein>